<gene>
    <name evidence="2" type="ORF">CGOC_LOCUS12392</name>
</gene>
<dbReference type="Proteomes" id="UP000271889">
    <property type="component" value="Unassembled WGS sequence"/>
</dbReference>
<feature type="domain" description="DUF4708" evidence="1">
    <location>
        <begin position="20"/>
        <end position="132"/>
    </location>
</feature>
<dbReference type="Pfam" id="PF15813">
    <property type="entry name" value="DUF4708"/>
    <property type="match status" value="1"/>
</dbReference>
<dbReference type="OrthoDB" id="10479823at2759"/>
<organism evidence="2 3">
    <name type="scientific">Cylicostephanus goldi</name>
    <name type="common">Nematode worm</name>
    <dbReference type="NCBI Taxonomy" id="71465"/>
    <lineage>
        <taxon>Eukaryota</taxon>
        <taxon>Metazoa</taxon>
        <taxon>Ecdysozoa</taxon>
        <taxon>Nematoda</taxon>
        <taxon>Chromadorea</taxon>
        <taxon>Rhabditida</taxon>
        <taxon>Rhabditina</taxon>
        <taxon>Rhabditomorpha</taxon>
        <taxon>Strongyloidea</taxon>
        <taxon>Strongylidae</taxon>
        <taxon>Cylicostephanus</taxon>
    </lineage>
</organism>
<reference evidence="2 3" key="1">
    <citation type="submission" date="2018-11" db="EMBL/GenBank/DDBJ databases">
        <authorList>
            <consortium name="Pathogen Informatics"/>
        </authorList>
    </citation>
    <scope>NUCLEOTIDE SEQUENCE [LARGE SCALE GENOMIC DNA]</scope>
</reference>
<accession>A0A3P7NSZ8</accession>
<dbReference type="EMBL" id="UYRV01122814">
    <property type="protein sequence ID" value="VDN33461.1"/>
    <property type="molecule type" value="Genomic_DNA"/>
</dbReference>
<name>A0A3P7NSZ8_CYLGO</name>
<evidence type="ECO:0000313" key="2">
    <source>
        <dbReference type="EMBL" id="VDN33461.1"/>
    </source>
</evidence>
<proteinExistence type="predicted"/>
<sequence>MSEMLKVCALDLEICVTHLIHINQNKVVRSIAPVAAQKQLCRQAIKLFAHYGILASPERDRDSFVIVAHALSLKADFLDWLCKENLEIQNMYRADTQTIEKCLHYTVAVWFTSHCFYSVGKALVKGPLFLETDMETAK</sequence>
<protein>
    <recommendedName>
        <fullName evidence="1">DUF4708 domain-containing protein</fullName>
    </recommendedName>
</protein>
<dbReference type="AlphaFoldDB" id="A0A3P7NSZ8"/>
<evidence type="ECO:0000259" key="1">
    <source>
        <dbReference type="Pfam" id="PF15813"/>
    </source>
</evidence>
<keyword evidence="3" id="KW-1185">Reference proteome</keyword>
<feature type="non-terminal residue" evidence="2">
    <location>
        <position position="138"/>
    </location>
</feature>
<evidence type="ECO:0000313" key="3">
    <source>
        <dbReference type="Proteomes" id="UP000271889"/>
    </source>
</evidence>
<dbReference type="InterPro" id="IPR031643">
    <property type="entry name" value="DUF4708"/>
</dbReference>